<feature type="binding site" evidence="5">
    <location>
        <position position="78"/>
    </location>
    <ligand>
        <name>a divalent metal cation</name>
        <dbReference type="ChEBI" id="CHEBI:60240"/>
        <label>1</label>
    </ligand>
</feature>
<comment type="similarity">
    <text evidence="1">Belongs to the GTP cyclohydrolase I type 2/NIF3 family.</text>
</comment>
<organism evidence="6 7">
    <name type="scientific">Desulfoglaeba alkanexedens ALDC</name>
    <dbReference type="NCBI Taxonomy" id="980445"/>
    <lineage>
        <taxon>Bacteria</taxon>
        <taxon>Pseudomonadati</taxon>
        <taxon>Thermodesulfobacteriota</taxon>
        <taxon>Syntrophobacteria</taxon>
        <taxon>Syntrophobacterales</taxon>
        <taxon>Syntrophobacteraceae</taxon>
        <taxon>Desulfoglaeba</taxon>
    </lineage>
</organism>
<sequence>MERPPCFYGEAVMIKVRTVIDWLDAYAPFQFAASWDNSGLQVGDPEAPVDRLLVALDITQATLEEAHRLGCQCLVAHHPLIFQPVKSVRTDAYPGKLIHRAVRDGIHLVAAHTNLDAAIEGTNRVLAETFALSITGPMEREPRWDGHERYGGMGCIGSLDQAERFSEFVDRLSAVLAPARLRAVGDPERRVRRVAVCSGSGGSLLQAALAAACDVFVTGDLKYHEARYAQEEGLNLVDVGHFASERLMVAPLADHLALRAQRERAALSVYKAERERDPFWYPEPDV</sequence>
<keyword evidence="7" id="KW-1185">Reference proteome</keyword>
<feature type="binding site" evidence="5">
    <location>
        <position position="241"/>
    </location>
    <ligand>
        <name>a divalent metal cation</name>
        <dbReference type="ChEBI" id="CHEBI:60240"/>
        <label>1</label>
    </ligand>
</feature>
<dbReference type="GO" id="GO:0005737">
    <property type="term" value="C:cytoplasm"/>
    <property type="evidence" value="ECO:0007669"/>
    <property type="project" value="TreeGrafter"/>
</dbReference>
<evidence type="ECO:0000256" key="2">
    <source>
        <dbReference type="ARBA" id="ARBA00011643"/>
    </source>
</evidence>
<evidence type="ECO:0000256" key="4">
    <source>
        <dbReference type="ARBA" id="ARBA00022723"/>
    </source>
</evidence>
<dbReference type="OrthoDB" id="9792792at2"/>
<comment type="subunit">
    <text evidence="2">Homohexamer.</text>
</comment>
<dbReference type="KEGG" id="dax:FDQ92_03025"/>
<accession>A0A4P8L0K5</accession>
<evidence type="ECO:0000313" key="6">
    <source>
        <dbReference type="EMBL" id="QCQ21250.1"/>
    </source>
</evidence>
<evidence type="ECO:0000313" key="7">
    <source>
        <dbReference type="Proteomes" id="UP000298602"/>
    </source>
</evidence>
<dbReference type="AlphaFoldDB" id="A0A4P8L0K5"/>
<evidence type="ECO:0000256" key="1">
    <source>
        <dbReference type="ARBA" id="ARBA00006964"/>
    </source>
</evidence>
<dbReference type="NCBIfam" id="TIGR00486">
    <property type="entry name" value="YbgI_SA1388"/>
    <property type="match status" value="1"/>
</dbReference>
<keyword evidence="4 5" id="KW-0479">Metal-binding</keyword>
<reference evidence="6 7" key="2">
    <citation type="submission" date="2019-05" db="EMBL/GenBank/DDBJ databases">
        <authorList>
            <person name="Suflita J.M."/>
            <person name="Marks C.R."/>
        </authorList>
    </citation>
    <scope>NUCLEOTIDE SEQUENCE [LARGE SCALE GENOMIC DNA]</scope>
    <source>
        <strain evidence="6 7">ALDC</strain>
    </source>
</reference>
<feature type="binding site" evidence="5">
    <location>
        <position position="245"/>
    </location>
    <ligand>
        <name>a divalent metal cation</name>
        <dbReference type="ChEBI" id="CHEBI:60240"/>
        <label>1</label>
    </ligand>
</feature>
<dbReference type="InterPro" id="IPR002678">
    <property type="entry name" value="DUF34/NIF3"/>
</dbReference>
<dbReference type="GO" id="GO:0046872">
    <property type="term" value="F:metal ion binding"/>
    <property type="evidence" value="ECO:0007669"/>
    <property type="project" value="UniProtKB-KW"/>
</dbReference>
<dbReference type="Pfam" id="PF01784">
    <property type="entry name" value="DUF34_NIF3"/>
    <property type="match status" value="1"/>
</dbReference>
<dbReference type="PANTHER" id="PTHR13799">
    <property type="entry name" value="NGG1 INTERACTING FACTOR 3"/>
    <property type="match status" value="1"/>
</dbReference>
<dbReference type="SUPFAM" id="SSF102705">
    <property type="entry name" value="NIF3 (NGG1p interacting factor 3)-like"/>
    <property type="match status" value="1"/>
</dbReference>
<proteinExistence type="inferred from homology"/>
<protein>
    <recommendedName>
        <fullName evidence="3">GTP cyclohydrolase 1 type 2 homolog</fullName>
    </recommendedName>
</protein>
<dbReference type="Proteomes" id="UP000298602">
    <property type="component" value="Chromosome"/>
</dbReference>
<dbReference type="Gene3D" id="3.40.1390.30">
    <property type="entry name" value="NIF3 (NGG1p interacting factor 3)-like"/>
    <property type="match status" value="2"/>
</dbReference>
<name>A0A4P8L0K5_9BACT</name>
<feature type="binding site" evidence="5">
    <location>
        <position position="116"/>
    </location>
    <ligand>
        <name>a divalent metal cation</name>
        <dbReference type="ChEBI" id="CHEBI:60240"/>
        <label>1</label>
    </ligand>
</feature>
<dbReference type="PANTHER" id="PTHR13799:SF14">
    <property type="entry name" value="GTP CYCLOHYDROLASE 1 TYPE 2 HOMOLOG"/>
    <property type="match status" value="1"/>
</dbReference>
<gene>
    <name evidence="6" type="ORF">FDQ92_03025</name>
</gene>
<evidence type="ECO:0000256" key="3">
    <source>
        <dbReference type="ARBA" id="ARBA00022112"/>
    </source>
</evidence>
<feature type="binding site" evidence="5">
    <location>
        <position position="77"/>
    </location>
    <ligand>
        <name>a divalent metal cation</name>
        <dbReference type="ChEBI" id="CHEBI:60240"/>
        <label>1</label>
    </ligand>
</feature>
<dbReference type="InterPro" id="IPR036069">
    <property type="entry name" value="DUF34/NIF3_sf"/>
</dbReference>
<evidence type="ECO:0000256" key="5">
    <source>
        <dbReference type="PIRSR" id="PIRSR602678-1"/>
    </source>
</evidence>
<dbReference type="EMBL" id="CP040098">
    <property type="protein sequence ID" value="QCQ21250.1"/>
    <property type="molecule type" value="Genomic_DNA"/>
</dbReference>
<reference evidence="6 7" key="1">
    <citation type="submission" date="2019-05" db="EMBL/GenBank/DDBJ databases">
        <title>The Complete Genome Sequence of the n-alkane-degrading Desulfoglaeba alkanexedens ALDC reveals multiple alkylsuccinate synthase gene clusters.</title>
        <authorList>
            <person name="Callaghan A.V."/>
            <person name="Davidova I.A."/>
            <person name="Duncan K.E."/>
            <person name="Morris B."/>
            <person name="McInerney M.J."/>
        </authorList>
    </citation>
    <scope>NUCLEOTIDE SEQUENCE [LARGE SCALE GENOMIC DNA]</scope>
    <source>
        <strain evidence="6 7">ALDC</strain>
    </source>
</reference>
<dbReference type="FunFam" id="3.40.1390.30:FF:000001">
    <property type="entry name" value="GTP cyclohydrolase 1 type 2"/>
    <property type="match status" value="1"/>
</dbReference>